<dbReference type="InterPro" id="IPR036397">
    <property type="entry name" value="RNaseH_sf"/>
</dbReference>
<proteinExistence type="predicted"/>
<dbReference type="Gene3D" id="3.30.420.10">
    <property type="entry name" value="Ribonuclease H-like superfamily/Ribonuclease H"/>
    <property type="match status" value="1"/>
</dbReference>
<evidence type="ECO:0000313" key="2">
    <source>
        <dbReference type="EMBL" id="TCS34304.1"/>
    </source>
</evidence>
<organism evidence="2 3">
    <name type="scientific">Reinekea marinisedimentorum</name>
    <dbReference type="NCBI Taxonomy" id="230495"/>
    <lineage>
        <taxon>Bacteria</taxon>
        <taxon>Pseudomonadati</taxon>
        <taxon>Pseudomonadota</taxon>
        <taxon>Gammaproteobacteria</taxon>
        <taxon>Oceanospirillales</taxon>
        <taxon>Saccharospirillaceae</taxon>
        <taxon>Reinekea</taxon>
    </lineage>
</organism>
<accession>A0A4R3HRX8</accession>
<dbReference type="AlphaFoldDB" id="A0A4R3HRX8"/>
<dbReference type="Pfam" id="PF00665">
    <property type="entry name" value="rve"/>
    <property type="match status" value="1"/>
</dbReference>
<dbReference type="PROSITE" id="PS50994">
    <property type="entry name" value="INTEGRASE"/>
    <property type="match status" value="1"/>
</dbReference>
<sequence length="275" mass="31811">MCQLLGVKRHGYYSYMRRRLNQQVDPNRNEKVSLVREIVIGSDFTYGSRRVCKAMGACGFPITRNKARRLMNAAGVAVKQRKKYKVTTNSNHKKPVYDNVLDRQFKVEAPDQAYVSDITYIWTQEGWLYLAVVIDLFSRKVVSWSLGKRMTAGLVCDALTMAVWQRCPPPGLIVHSDQGSQYASHDYRNLIKKNQFIGSMSPKGNCWDNAVAESFFGTLKQERVQWRNYQTRQAALTDIRDYIVMHYNEKRLHSYIGYVSPNDFERACKQIKKVA</sequence>
<reference evidence="2 3" key="1">
    <citation type="submission" date="2019-03" db="EMBL/GenBank/DDBJ databases">
        <title>Genomic Encyclopedia of Archaeal and Bacterial Type Strains, Phase II (KMG-II): from individual species to whole genera.</title>
        <authorList>
            <person name="Goeker M."/>
        </authorList>
    </citation>
    <scope>NUCLEOTIDE SEQUENCE [LARGE SCALE GENOMIC DNA]</scope>
    <source>
        <strain evidence="2 3">DSM 15388</strain>
    </source>
</reference>
<dbReference type="Pfam" id="PF13276">
    <property type="entry name" value="HTH_21"/>
    <property type="match status" value="1"/>
</dbReference>
<dbReference type="InterPro" id="IPR001584">
    <property type="entry name" value="Integrase_cat-core"/>
</dbReference>
<evidence type="ECO:0000259" key="1">
    <source>
        <dbReference type="PROSITE" id="PS50994"/>
    </source>
</evidence>
<gene>
    <name evidence="2" type="ORF">BCF53_1463</name>
</gene>
<dbReference type="GO" id="GO:0003676">
    <property type="term" value="F:nucleic acid binding"/>
    <property type="evidence" value="ECO:0007669"/>
    <property type="project" value="InterPro"/>
</dbReference>
<name>A0A4R3HRX8_9GAMM</name>
<dbReference type="Pfam" id="PF13333">
    <property type="entry name" value="rve_2"/>
    <property type="match status" value="1"/>
</dbReference>
<dbReference type="InterPro" id="IPR050900">
    <property type="entry name" value="Transposase_IS3/IS150/IS904"/>
</dbReference>
<dbReference type="InterPro" id="IPR012337">
    <property type="entry name" value="RNaseH-like_sf"/>
</dbReference>
<dbReference type="EMBL" id="SLZR01000046">
    <property type="protein sequence ID" value="TCS34304.1"/>
    <property type="molecule type" value="Genomic_DNA"/>
</dbReference>
<comment type="caution">
    <text evidence="2">The sequence shown here is derived from an EMBL/GenBank/DDBJ whole genome shotgun (WGS) entry which is preliminary data.</text>
</comment>
<evidence type="ECO:0000313" key="3">
    <source>
        <dbReference type="Proteomes" id="UP000295793"/>
    </source>
</evidence>
<dbReference type="GO" id="GO:0015074">
    <property type="term" value="P:DNA integration"/>
    <property type="evidence" value="ECO:0007669"/>
    <property type="project" value="InterPro"/>
</dbReference>
<dbReference type="Proteomes" id="UP000295793">
    <property type="component" value="Unassembled WGS sequence"/>
</dbReference>
<keyword evidence="3" id="KW-1185">Reference proteome</keyword>
<dbReference type="NCBIfam" id="NF033516">
    <property type="entry name" value="transpos_IS3"/>
    <property type="match status" value="1"/>
</dbReference>
<dbReference type="SUPFAM" id="SSF53098">
    <property type="entry name" value="Ribonuclease H-like"/>
    <property type="match status" value="1"/>
</dbReference>
<protein>
    <submittedName>
        <fullName evidence="2">Putative transposase</fullName>
    </submittedName>
</protein>
<dbReference type="PANTHER" id="PTHR46889">
    <property type="entry name" value="TRANSPOSASE INSF FOR INSERTION SEQUENCE IS3B-RELATED"/>
    <property type="match status" value="1"/>
</dbReference>
<feature type="domain" description="Integrase catalytic" evidence="1">
    <location>
        <begin position="106"/>
        <end position="268"/>
    </location>
</feature>
<dbReference type="InterPro" id="IPR048020">
    <property type="entry name" value="Transpos_IS3"/>
</dbReference>
<dbReference type="InterPro" id="IPR025948">
    <property type="entry name" value="HTH-like_dom"/>
</dbReference>
<dbReference type="PANTHER" id="PTHR46889:SF4">
    <property type="entry name" value="TRANSPOSASE INSO FOR INSERTION SEQUENCE ELEMENT IS911B-RELATED"/>
    <property type="match status" value="1"/>
</dbReference>